<dbReference type="PROSITE" id="PS50043">
    <property type="entry name" value="HTH_LUXR_2"/>
    <property type="match status" value="1"/>
</dbReference>
<dbReference type="InterPro" id="IPR011006">
    <property type="entry name" value="CheY-like_superfamily"/>
</dbReference>
<keyword evidence="1 3" id="KW-0597">Phosphoprotein</keyword>
<accession>A0A1I1LD73</accession>
<dbReference type="CDD" id="cd17535">
    <property type="entry name" value="REC_NarL-like"/>
    <property type="match status" value="1"/>
</dbReference>
<dbReference type="GO" id="GO:0006355">
    <property type="term" value="P:regulation of DNA-templated transcription"/>
    <property type="evidence" value="ECO:0007669"/>
    <property type="project" value="InterPro"/>
</dbReference>
<evidence type="ECO:0000313" key="7">
    <source>
        <dbReference type="Proteomes" id="UP000198598"/>
    </source>
</evidence>
<sequence>MNNRTVIIDDHALFNDGLALILKESDCFEVVAQVYDSRQAMYTCQRMVPDLILVDYNMPHLNGLEVVAQLKTLLPKPRIVIISMYAEKKELNLFTAANVDGYLAKTIPSTELIASLQKIMAGDRILSVGHQQKASTVNDFFALKHQLTKREFEIVLGLKDGKTTEQIAQGLGLSYLTVETHRKNINAKLKLTSKQAFYDFLQSL</sequence>
<dbReference type="Proteomes" id="UP000198598">
    <property type="component" value="Unassembled WGS sequence"/>
</dbReference>
<dbReference type="InterPro" id="IPR000792">
    <property type="entry name" value="Tscrpt_reg_LuxR_C"/>
</dbReference>
<evidence type="ECO:0000313" key="6">
    <source>
        <dbReference type="EMBL" id="SFC70969.1"/>
    </source>
</evidence>
<dbReference type="STRING" id="662367.SAMN05216167_102204"/>
<feature type="domain" description="Response regulatory" evidence="5">
    <location>
        <begin position="4"/>
        <end position="120"/>
    </location>
</feature>
<dbReference type="OrthoDB" id="9797341at2"/>
<dbReference type="GO" id="GO:0000160">
    <property type="term" value="P:phosphorelay signal transduction system"/>
    <property type="evidence" value="ECO:0007669"/>
    <property type="project" value="InterPro"/>
</dbReference>
<dbReference type="Pfam" id="PF00072">
    <property type="entry name" value="Response_reg"/>
    <property type="match status" value="1"/>
</dbReference>
<dbReference type="GO" id="GO:0003677">
    <property type="term" value="F:DNA binding"/>
    <property type="evidence" value="ECO:0007669"/>
    <property type="project" value="UniProtKB-KW"/>
</dbReference>
<proteinExistence type="predicted"/>
<dbReference type="PROSITE" id="PS00622">
    <property type="entry name" value="HTH_LUXR_1"/>
    <property type="match status" value="1"/>
</dbReference>
<dbReference type="SMART" id="SM00421">
    <property type="entry name" value="HTH_LUXR"/>
    <property type="match status" value="1"/>
</dbReference>
<dbReference type="SUPFAM" id="SSF46894">
    <property type="entry name" value="C-terminal effector domain of the bipartite response regulators"/>
    <property type="match status" value="1"/>
</dbReference>
<evidence type="ECO:0000259" key="4">
    <source>
        <dbReference type="PROSITE" id="PS50043"/>
    </source>
</evidence>
<keyword evidence="7" id="KW-1185">Reference proteome</keyword>
<dbReference type="InterPro" id="IPR016032">
    <property type="entry name" value="Sig_transdc_resp-reg_C-effctor"/>
</dbReference>
<gene>
    <name evidence="6" type="ORF">SAMN05216167_102204</name>
</gene>
<dbReference type="InterPro" id="IPR039420">
    <property type="entry name" value="WalR-like"/>
</dbReference>
<name>A0A1I1LD73_9BACT</name>
<dbReference type="PROSITE" id="PS50110">
    <property type="entry name" value="RESPONSE_REGULATORY"/>
    <property type="match status" value="1"/>
</dbReference>
<dbReference type="EMBL" id="FOLQ01000002">
    <property type="protein sequence ID" value="SFC70969.1"/>
    <property type="molecule type" value="Genomic_DNA"/>
</dbReference>
<reference evidence="6 7" key="1">
    <citation type="submission" date="2016-10" db="EMBL/GenBank/DDBJ databases">
        <authorList>
            <person name="de Groot N.N."/>
        </authorList>
    </citation>
    <scope>NUCLEOTIDE SEQUENCE [LARGE SCALE GENOMIC DNA]</scope>
    <source>
        <strain evidence="6 7">DSM 26130</strain>
    </source>
</reference>
<dbReference type="InterPro" id="IPR001789">
    <property type="entry name" value="Sig_transdc_resp-reg_receiver"/>
</dbReference>
<evidence type="ECO:0000256" key="3">
    <source>
        <dbReference type="PROSITE-ProRule" id="PRU00169"/>
    </source>
</evidence>
<keyword evidence="2" id="KW-0238">DNA-binding</keyword>
<evidence type="ECO:0000259" key="5">
    <source>
        <dbReference type="PROSITE" id="PS50110"/>
    </source>
</evidence>
<dbReference type="Gene3D" id="3.40.50.2300">
    <property type="match status" value="1"/>
</dbReference>
<organism evidence="6 7">
    <name type="scientific">Spirosoma endophyticum</name>
    <dbReference type="NCBI Taxonomy" id="662367"/>
    <lineage>
        <taxon>Bacteria</taxon>
        <taxon>Pseudomonadati</taxon>
        <taxon>Bacteroidota</taxon>
        <taxon>Cytophagia</taxon>
        <taxon>Cytophagales</taxon>
        <taxon>Cytophagaceae</taxon>
        <taxon>Spirosoma</taxon>
    </lineage>
</organism>
<dbReference type="SMART" id="SM00448">
    <property type="entry name" value="REC"/>
    <property type="match status" value="1"/>
</dbReference>
<dbReference type="RefSeq" id="WP_093824027.1">
    <property type="nucleotide sequence ID" value="NZ_FOLQ01000002.1"/>
</dbReference>
<dbReference type="AlphaFoldDB" id="A0A1I1LD73"/>
<dbReference type="Pfam" id="PF00196">
    <property type="entry name" value="GerE"/>
    <property type="match status" value="1"/>
</dbReference>
<dbReference type="InterPro" id="IPR058245">
    <property type="entry name" value="NreC/VraR/RcsB-like_REC"/>
</dbReference>
<protein>
    <submittedName>
        <fullName evidence="6">Two component transcriptional regulator, LuxR family</fullName>
    </submittedName>
</protein>
<dbReference type="SUPFAM" id="SSF52172">
    <property type="entry name" value="CheY-like"/>
    <property type="match status" value="1"/>
</dbReference>
<feature type="modified residue" description="4-aspartylphosphate" evidence="3">
    <location>
        <position position="55"/>
    </location>
</feature>
<dbReference type="PRINTS" id="PR00038">
    <property type="entry name" value="HTHLUXR"/>
</dbReference>
<dbReference type="PANTHER" id="PTHR43214:SF44">
    <property type="entry name" value="TWO-COMPONENT RESPONSE REGULATOR"/>
    <property type="match status" value="1"/>
</dbReference>
<evidence type="ECO:0000256" key="1">
    <source>
        <dbReference type="ARBA" id="ARBA00022553"/>
    </source>
</evidence>
<dbReference type="CDD" id="cd06170">
    <property type="entry name" value="LuxR_C_like"/>
    <property type="match status" value="1"/>
</dbReference>
<feature type="domain" description="HTH luxR-type" evidence="4">
    <location>
        <begin position="140"/>
        <end position="204"/>
    </location>
</feature>
<dbReference type="PANTHER" id="PTHR43214">
    <property type="entry name" value="TWO-COMPONENT RESPONSE REGULATOR"/>
    <property type="match status" value="1"/>
</dbReference>
<evidence type="ECO:0000256" key="2">
    <source>
        <dbReference type="ARBA" id="ARBA00023125"/>
    </source>
</evidence>